<dbReference type="InterPro" id="IPR051162">
    <property type="entry name" value="T4SS_component"/>
</dbReference>
<dbReference type="PANTHER" id="PTHR30121">
    <property type="entry name" value="UNCHARACTERIZED PROTEIN YJGR-RELATED"/>
    <property type="match status" value="1"/>
</dbReference>
<dbReference type="InterPro" id="IPR018145">
    <property type="entry name" value="CagE_TrbE_VirB_cntrl_dom"/>
</dbReference>
<dbReference type="NCBIfam" id="NF010447">
    <property type="entry name" value="PRK13873.1"/>
    <property type="match status" value="1"/>
</dbReference>
<dbReference type="EMBL" id="CP012508">
    <property type="protein sequence ID" value="ALB24219.1"/>
    <property type="molecule type" value="Genomic_DNA"/>
</dbReference>
<evidence type="ECO:0000313" key="7">
    <source>
        <dbReference type="Proteomes" id="UP000029558"/>
    </source>
</evidence>
<dbReference type="GO" id="GO:0017111">
    <property type="term" value="F:ribonucleoside triphosphate phosphatase activity"/>
    <property type="evidence" value="ECO:0007669"/>
    <property type="project" value="UniProtKB-EC"/>
</dbReference>
<sequence>MFNIAEYRKKPDRITDLLPWAALIAPGVVLNKDGSYQRTLRFRGPDLESSTDAELVATTARLNNALKRLGSGWALYIEARRSQAQRYSEESRFEDPVSWLVDLERHELFKRGGENFESHYYLTLQFMPPSEAVGKLSEAMIKRESDGQAVKNKKLSQKKQVKQKAAQAEKLDSYQSQLSFFNVSCERLFDIIKDFMFDAGFLDDDQTLTYLHQCISEKEHPVKKPQIPVYLDAILADTPLLAGLEPQLGQSHLRTVSILGFPSTSAPALLDQLNHLPIEYRWVTRFLPLDKTEAEKELKAYRKRWFAKRKGLGTMLMEMMTKSESAMVDQASVNKSRDADQAIQELEDDHVAFGYYTATITVWDKDPQVVTQKIREVERVVNGLGFTTILETLNAVEAWLSSLPGHANANIRAPLMHTLNLAHLIPFSAIWAGPERNQHLNGPPLLHARTRGNTPFRLVNHIGDVGHQMVLGPTGAGKSVLLNLMALQFRRYQDAQVFIFDKGGSFLASTLGVGGHYYEVGQPENKDLVFQPLAHVDKEAERIWATEWLLGLLQHEKIEVTPHVKDMLWQAMTGLAAVPENQRTLTGLKALLQDHQLRQALDHYTLGGPYGDILDADHELFTTGAWQCFDLEALMETPAIIPPVLDYIFHVLQQRFTGVPSLLILDEAWLFLDHPIFAAKIREWLKTLRKLNVSVIFTTQSVDDILESEITNSLLESCPSRIFLPNNRALEPSVYSAYEQLGLNTRQIQMLSSAMPKRQYYYESTQGNCMFDLSLGPIALAFAGVSRPEDKQKIHALYRRYEYREFIEHYLRECHLDWAISLLEQWSPYE</sequence>
<dbReference type="InterPro" id="IPR027417">
    <property type="entry name" value="P-loop_NTPase"/>
</dbReference>
<comment type="similarity">
    <text evidence="1">Belongs to the TrbE/VirB4 family.</text>
</comment>
<evidence type="ECO:0000256" key="2">
    <source>
        <dbReference type="ARBA" id="ARBA00022741"/>
    </source>
</evidence>
<dbReference type="CDD" id="cd01127">
    <property type="entry name" value="TrwB_TraG_TraD_VirD4"/>
    <property type="match status" value="1"/>
</dbReference>
<evidence type="ECO:0000313" key="6">
    <source>
        <dbReference type="EMBL" id="ALB24219.1"/>
    </source>
</evidence>
<keyword evidence="6" id="KW-0378">Hydrolase</keyword>
<dbReference type="RefSeq" id="WP_027242714.1">
    <property type="nucleotide sequence ID" value="NZ_CP012508.1"/>
</dbReference>
<dbReference type="InterPro" id="IPR043964">
    <property type="entry name" value="P-loop_TraG"/>
</dbReference>
<evidence type="ECO:0000256" key="3">
    <source>
        <dbReference type="ARBA" id="ARBA00022840"/>
    </source>
</evidence>
<keyword evidence="3" id="KW-0067">ATP-binding</keyword>
<reference evidence="6 7" key="1">
    <citation type="journal article" date="2014" name="Genome Announc.">
        <title>Comparative Genome Analysis of Two Isolates of the Fish Pathogen Piscirickettsia salmonis from Different Hosts Reveals Major Differences in Virulence-Associated Secretion Systems.</title>
        <authorList>
            <person name="Bohle H."/>
            <person name="Henriquez P."/>
            <person name="Grothusen H."/>
            <person name="Navas E."/>
            <person name="Sandoval A."/>
            <person name="Bustamante F."/>
            <person name="Bustos P."/>
            <person name="Mancilla M."/>
        </authorList>
    </citation>
    <scope>NUCLEOTIDE SEQUENCE [LARGE SCALE GENOMIC DNA]</scope>
    <source>
        <strain evidence="7">B1-32597</strain>
    </source>
</reference>
<name>A0A1L6TFI9_PISSA</name>
<gene>
    <name evidence="6" type="ORF">KU39_3046</name>
</gene>
<accession>A0A1L6TFI9</accession>
<feature type="domain" description="TraG P-loop" evidence="5">
    <location>
        <begin position="597"/>
        <end position="753"/>
    </location>
</feature>
<dbReference type="GO" id="GO:0005524">
    <property type="term" value="F:ATP binding"/>
    <property type="evidence" value="ECO:0007669"/>
    <property type="project" value="UniProtKB-KW"/>
</dbReference>
<dbReference type="Proteomes" id="UP000029558">
    <property type="component" value="Chromosome"/>
</dbReference>
<dbReference type="Gene3D" id="3.40.50.300">
    <property type="entry name" value="P-loop containing nucleotide triphosphate hydrolases"/>
    <property type="match status" value="2"/>
</dbReference>
<proteinExistence type="inferred from homology"/>
<dbReference type="AlphaFoldDB" id="A0A1L6TFI9"/>
<dbReference type="Pfam" id="PF03135">
    <property type="entry name" value="CagE_TrbE_VirB"/>
    <property type="match status" value="1"/>
</dbReference>
<dbReference type="OrthoDB" id="5555485at2"/>
<dbReference type="EC" id="3.6.1.15" evidence="6"/>
<dbReference type="SUPFAM" id="SSF52540">
    <property type="entry name" value="P-loop containing nucleoside triphosphate hydrolases"/>
    <property type="match status" value="1"/>
</dbReference>
<evidence type="ECO:0000259" key="4">
    <source>
        <dbReference type="Pfam" id="PF03135"/>
    </source>
</evidence>
<evidence type="ECO:0000259" key="5">
    <source>
        <dbReference type="Pfam" id="PF19044"/>
    </source>
</evidence>
<protein>
    <submittedName>
        <fullName evidence="6">Type IV secretion system protein VirB4</fullName>
        <ecNumber evidence="6">3.6.1.15</ecNumber>
    </submittedName>
</protein>
<dbReference type="PANTHER" id="PTHR30121:SF12">
    <property type="entry name" value="TYPE IV SECRETION SYSTEM PROTEIN CAGE"/>
    <property type="match status" value="1"/>
</dbReference>
<evidence type="ECO:0000256" key="1">
    <source>
        <dbReference type="ARBA" id="ARBA00006512"/>
    </source>
</evidence>
<dbReference type="Pfam" id="PF19044">
    <property type="entry name" value="P-loop_TraG"/>
    <property type="match status" value="1"/>
</dbReference>
<keyword evidence="2" id="KW-0547">Nucleotide-binding</keyword>
<feature type="domain" description="CagE TrbE VirB component of type IV transporter system central" evidence="4">
    <location>
        <begin position="319"/>
        <end position="412"/>
    </location>
</feature>
<organism evidence="6 7">
    <name type="scientific">Piscirickettsia salmonis</name>
    <dbReference type="NCBI Taxonomy" id="1238"/>
    <lineage>
        <taxon>Bacteria</taxon>
        <taxon>Pseudomonadati</taxon>
        <taxon>Pseudomonadota</taxon>
        <taxon>Gammaproteobacteria</taxon>
        <taxon>Thiotrichales</taxon>
        <taxon>Piscirickettsiaceae</taxon>
        <taxon>Piscirickettsia</taxon>
    </lineage>
</organism>